<dbReference type="SUPFAM" id="SSF81324">
    <property type="entry name" value="Voltage-gated potassium channels"/>
    <property type="match status" value="1"/>
</dbReference>
<dbReference type="AlphaFoldDB" id="A0AA39SZJ4"/>
<dbReference type="GO" id="GO:0016020">
    <property type="term" value="C:membrane"/>
    <property type="evidence" value="ECO:0007669"/>
    <property type="project" value="UniProtKB-SubCell"/>
</dbReference>
<accession>A0AA39SZJ4</accession>
<keyword evidence="1" id="KW-0407">Ion channel</keyword>
<gene>
    <name evidence="4" type="ORF">LWI29_027206</name>
</gene>
<evidence type="ECO:0000313" key="5">
    <source>
        <dbReference type="Proteomes" id="UP001168877"/>
    </source>
</evidence>
<feature type="transmembrane region" description="Helical" evidence="3">
    <location>
        <begin position="92"/>
        <end position="112"/>
    </location>
</feature>
<organism evidence="4 5">
    <name type="scientific">Acer saccharum</name>
    <name type="common">Sugar maple</name>
    <dbReference type="NCBI Taxonomy" id="4024"/>
    <lineage>
        <taxon>Eukaryota</taxon>
        <taxon>Viridiplantae</taxon>
        <taxon>Streptophyta</taxon>
        <taxon>Embryophyta</taxon>
        <taxon>Tracheophyta</taxon>
        <taxon>Spermatophyta</taxon>
        <taxon>Magnoliopsida</taxon>
        <taxon>eudicotyledons</taxon>
        <taxon>Gunneridae</taxon>
        <taxon>Pentapetalae</taxon>
        <taxon>rosids</taxon>
        <taxon>malvids</taxon>
        <taxon>Sapindales</taxon>
        <taxon>Sapindaceae</taxon>
        <taxon>Hippocastanoideae</taxon>
        <taxon>Acereae</taxon>
        <taxon>Acer</taxon>
    </lineage>
</organism>
<dbReference type="PANTHER" id="PTHR45651">
    <property type="entry name" value="CYCLIC NUCLEOTIDE-GATED ION CHANNEL 15-RELATED-RELATED"/>
    <property type="match status" value="1"/>
</dbReference>
<sequence>MATDQDMSRARRMQYYITDDDDTDDKEFEGMDDDDEEEENEEEDREELESSNGCGKVYFPTCGGRRRGGGGWWSFGRVLDPRAKWVQEWNKVFLLVYVTGLFVDPLFFYVLSVSDTCMCLFVDGWFAIIVTALRCTTDVLHVWNMWLQLKMAKSRTVPGISSGLHSMVGGRGGDGGSGAHTTINNDNSNNNNDNYNNNYSSSRSVALLYLKAKKGFFFDLFVILPLPQHFWELGEHYRMVRSCLQHYRSNQWTPFSHHVDWKYQGVLACNNIKETSNATEDEKPRLVDEEETVAAGVPTASAQLRKATVGGDAWCR</sequence>
<name>A0AA39SZJ4_ACESA</name>
<keyword evidence="1" id="KW-0406">Ion transport</keyword>
<feature type="transmembrane region" description="Helical" evidence="3">
    <location>
        <begin position="124"/>
        <end position="146"/>
    </location>
</feature>
<dbReference type="Proteomes" id="UP001168877">
    <property type="component" value="Unassembled WGS sequence"/>
</dbReference>
<evidence type="ECO:0008006" key="6">
    <source>
        <dbReference type="Google" id="ProtNLM"/>
    </source>
</evidence>
<evidence type="ECO:0000256" key="2">
    <source>
        <dbReference type="SAM" id="MobiDB-lite"/>
    </source>
</evidence>
<keyword evidence="1" id="KW-0813">Transport</keyword>
<dbReference type="EMBL" id="JAUESC010000003">
    <property type="protein sequence ID" value="KAK0601761.1"/>
    <property type="molecule type" value="Genomic_DNA"/>
</dbReference>
<evidence type="ECO:0000313" key="4">
    <source>
        <dbReference type="EMBL" id="KAK0601761.1"/>
    </source>
</evidence>
<feature type="compositionally biased region" description="Acidic residues" evidence="2">
    <location>
        <begin position="18"/>
        <end position="49"/>
    </location>
</feature>
<dbReference type="PANTHER" id="PTHR45651:SF14">
    <property type="entry name" value="CYCLIC NUCLEOTIDE-GATED ION CHANNEL 4"/>
    <property type="match status" value="1"/>
</dbReference>
<comment type="caution">
    <text evidence="4">The sequence shown here is derived from an EMBL/GenBank/DDBJ whole genome shotgun (WGS) entry which is preliminary data.</text>
</comment>
<dbReference type="GO" id="GO:0034220">
    <property type="term" value="P:monoatomic ion transmembrane transport"/>
    <property type="evidence" value="ECO:0007669"/>
    <property type="project" value="UniProtKB-KW"/>
</dbReference>
<reference evidence="4" key="2">
    <citation type="submission" date="2023-06" db="EMBL/GenBank/DDBJ databases">
        <authorList>
            <person name="Swenson N.G."/>
            <person name="Wegrzyn J.L."/>
            <person name="Mcevoy S.L."/>
        </authorList>
    </citation>
    <scope>NUCLEOTIDE SEQUENCE</scope>
    <source>
        <strain evidence="4">NS2018</strain>
        <tissue evidence="4">Leaf</tissue>
    </source>
</reference>
<keyword evidence="3" id="KW-0472">Membrane</keyword>
<proteinExistence type="predicted"/>
<keyword evidence="5" id="KW-1185">Reference proteome</keyword>
<evidence type="ECO:0000256" key="3">
    <source>
        <dbReference type="SAM" id="Phobius"/>
    </source>
</evidence>
<keyword evidence="3" id="KW-0812">Transmembrane</keyword>
<reference evidence="4" key="1">
    <citation type="journal article" date="2022" name="Plant J.">
        <title>Strategies of tolerance reflected in two North American maple genomes.</title>
        <authorList>
            <person name="McEvoy S.L."/>
            <person name="Sezen U.U."/>
            <person name="Trouern-Trend A."/>
            <person name="McMahon S.M."/>
            <person name="Schaberg P.G."/>
            <person name="Yang J."/>
            <person name="Wegrzyn J.L."/>
            <person name="Swenson N.G."/>
        </authorList>
    </citation>
    <scope>NUCLEOTIDE SEQUENCE</scope>
    <source>
        <strain evidence="4">NS2018</strain>
    </source>
</reference>
<feature type="region of interest" description="Disordered" evidence="2">
    <location>
        <begin position="1"/>
        <end position="52"/>
    </location>
</feature>
<protein>
    <recommendedName>
        <fullName evidence="6">Cyclic nucleotide-gated ion channel 4</fullName>
    </recommendedName>
</protein>
<evidence type="ECO:0000256" key="1">
    <source>
        <dbReference type="ARBA" id="ARBA00023303"/>
    </source>
</evidence>
<keyword evidence="3" id="KW-1133">Transmembrane helix</keyword>
<dbReference type="GO" id="GO:0030552">
    <property type="term" value="F:cAMP binding"/>
    <property type="evidence" value="ECO:0007669"/>
    <property type="project" value="UniProtKB-KW"/>
</dbReference>